<dbReference type="Gene3D" id="1.25.40.10">
    <property type="entry name" value="Tetratricopeptide repeat domain"/>
    <property type="match status" value="1"/>
</dbReference>
<evidence type="ECO:0000313" key="2">
    <source>
        <dbReference type="EMBL" id="MBB3733819.1"/>
    </source>
</evidence>
<dbReference type="InterPro" id="IPR010982">
    <property type="entry name" value="Lambda_DNA-bd_dom_sf"/>
</dbReference>
<dbReference type="SUPFAM" id="SSF47413">
    <property type="entry name" value="lambda repressor-like DNA-binding domains"/>
    <property type="match status" value="1"/>
</dbReference>
<comment type="caution">
    <text evidence="2">The sequence shown here is derived from an EMBL/GenBank/DDBJ whole genome shotgun (WGS) entry which is preliminary data.</text>
</comment>
<gene>
    <name evidence="2" type="ORF">FHR33_009772</name>
</gene>
<proteinExistence type="predicted"/>
<reference evidence="2 3" key="1">
    <citation type="submission" date="2020-08" db="EMBL/GenBank/DDBJ databases">
        <title>Sequencing the genomes of 1000 actinobacteria strains.</title>
        <authorList>
            <person name="Klenk H.-P."/>
        </authorList>
    </citation>
    <scope>NUCLEOTIDE SEQUENCE [LARGE SCALE GENOMIC DNA]</scope>
    <source>
        <strain evidence="2 3">DSM 44320</strain>
    </source>
</reference>
<feature type="compositionally biased region" description="Low complexity" evidence="1">
    <location>
        <begin position="87"/>
        <end position="104"/>
    </location>
</feature>
<dbReference type="GeneID" id="95395744"/>
<organism evidence="2 3">
    <name type="scientific">Nonomuraea dietziae</name>
    <dbReference type="NCBI Taxonomy" id="65515"/>
    <lineage>
        <taxon>Bacteria</taxon>
        <taxon>Bacillati</taxon>
        <taxon>Actinomycetota</taxon>
        <taxon>Actinomycetes</taxon>
        <taxon>Streptosporangiales</taxon>
        <taxon>Streptosporangiaceae</taxon>
        <taxon>Nonomuraea</taxon>
    </lineage>
</organism>
<sequence>MDQQTPTWWARLAAARAERHLTQEQLGSRLRELAGPDAALPKPVDLARMIRFWESGANVPRAMYRALLSQALGVSVSDLFGSKPRRASSPPAEPSESAPGLSPLEHLGDVLEHLSEQWHLLVKRDNLLGPRHTIPAVRQQLALMEELLMPARGQDRLRVLRLAARYAESAAWLYEDAGQPAEARRWTDQAATWAYEADDGDMLAWTMFRRSQQAMAEARAGDVVGITEAVLRRADTLPAAMRAALTQQRAQGHALDGQEKVCLRLLDEAQQMAADVDDDGDARGGHGSFCTSAYVDVQRAGCWIHLGKPARAVAAYEAALPKLPPVYRRDRGMALAGLAAAHAGGGQVEQAAQRAQQALRIAQAAGSVRITGVLADITETLLPYRKVPAVAALRVALASAAAG</sequence>
<dbReference type="EMBL" id="JACIBV010000003">
    <property type="protein sequence ID" value="MBB3733819.1"/>
    <property type="molecule type" value="Genomic_DNA"/>
</dbReference>
<keyword evidence="3" id="KW-1185">Reference proteome</keyword>
<dbReference type="AlphaFoldDB" id="A0A7W5VLF5"/>
<feature type="region of interest" description="Disordered" evidence="1">
    <location>
        <begin position="83"/>
        <end position="104"/>
    </location>
</feature>
<dbReference type="RefSeq" id="WP_183662547.1">
    <property type="nucleotide sequence ID" value="NZ_JACIBV010000003.1"/>
</dbReference>
<protein>
    <submittedName>
        <fullName evidence="2">Transcriptional regulator with XRE-family HTH domain</fullName>
    </submittedName>
</protein>
<dbReference type="Proteomes" id="UP000579945">
    <property type="component" value="Unassembled WGS sequence"/>
</dbReference>
<dbReference type="GO" id="GO:0003677">
    <property type="term" value="F:DNA binding"/>
    <property type="evidence" value="ECO:0007669"/>
    <property type="project" value="InterPro"/>
</dbReference>
<evidence type="ECO:0000256" key="1">
    <source>
        <dbReference type="SAM" id="MobiDB-lite"/>
    </source>
</evidence>
<name>A0A7W5VLF5_9ACTN</name>
<accession>A0A7W5VLF5</accession>
<dbReference type="Gene3D" id="1.10.260.40">
    <property type="entry name" value="lambda repressor-like DNA-binding domains"/>
    <property type="match status" value="1"/>
</dbReference>
<dbReference type="SUPFAM" id="SSF48452">
    <property type="entry name" value="TPR-like"/>
    <property type="match status" value="1"/>
</dbReference>
<dbReference type="InterPro" id="IPR011990">
    <property type="entry name" value="TPR-like_helical_dom_sf"/>
</dbReference>
<evidence type="ECO:0000313" key="3">
    <source>
        <dbReference type="Proteomes" id="UP000579945"/>
    </source>
</evidence>